<reference evidence="2" key="1">
    <citation type="submission" date="2020-07" db="EMBL/GenBank/DDBJ databases">
        <title>Multicomponent nature underlies the extraordinary mechanical properties of spider dragline silk.</title>
        <authorList>
            <person name="Kono N."/>
            <person name="Nakamura H."/>
            <person name="Mori M."/>
            <person name="Yoshida Y."/>
            <person name="Ohtoshi R."/>
            <person name="Malay A.D."/>
            <person name="Moran D.A.P."/>
            <person name="Tomita M."/>
            <person name="Numata K."/>
            <person name="Arakawa K."/>
        </authorList>
    </citation>
    <scope>NUCLEOTIDE SEQUENCE</scope>
</reference>
<comment type="caution">
    <text evidence="2">The sequence shown here is derived from an EMBL/GenBank/DDBJ whole genome shotgun (WGS) entry which is preliminary data.</text>
</comment>
<gene>
    <name evidence="2" type="primary">Cdk16</name>
    <name evidence="2" type="ORF">TNCT_484082</name>
</gene>
<keyword evidence="3" id="KW-1185">Reference proteome</keyword>
<protein>
    <submittedName>
        <fullName evidence="2">Uncharacterized protein</fullName>
    </submittedName>
</protein>
<name>A0A8X6KFZ2_TRICU</name>
<evidence type="ECO:0000256" key="1">
    <source>
        <dbReference type="SAM" id="MobiDB-lite"/>
    </source>
</evidence>
<accession>A0A8X6KFZ2</accession>
<proteinExistence type="predicted"/>
<organism evidence="2 3">
    <name type="scientific">Trichonephila clavata</name>
    <name type="common">Joro spider</name>
    <name type="synonym">Nephila clavata</name>
    <dbReference type="NCBI Taxonomy" id="2740835"/>
    <lineage>
        <taxon>Eukaryota</taxon>
        <taxon>Metazoa</taxon>
        <taxon>Ecdysozoa</taxon>
        <taxon>Arthropoda</taxon>
        <taxon>Chelicerata</taxon>
        <taxon>Arachnida</taxon>
        <taxon>Araneae</taxon>
        <taxon>Araneomorphae</taxon>
        <taxon>Entelegynae</taxon>
        <taxon>Araneoidea</taxon>
        <taxon>Nephilidae</taxon>
        <taxon>Trichonephila</taxon>
    </lineage>
</organism>
<dbReference type="EMBL" id="BMAO01031044">
    <property type="protein sequence ID" value="GFQ71926.1"/>
    <property type="molecule type" value="Genomic_DNA"/>
</dbReference>
<sequence length="129" mass="14274">MDMKVMGLHKSNTFSNFGNHKLGNWFSTLGHPRRKSSALKNSKSLSVVHEDPRIGSDGESEEASGASDEVVSPVKLRSRHRRVSEQDISKRLSLPADVHLPESFLAKQTVSPTLEGPISRTLRRQSLVS</sequence>
<feature type="compositionally biased region" description="Low complexity" evidence="1">
    <location>
        <begin position="63"/>
        <end position="72"/>
    </location>
</feature>
<feature type="region of interest" description="Disordered" evidence="1">
    <location>
        <begin position="26"/>
        <end position="88"/>
    </location>
</feature>
<dbReference type="OrthoDB" id="1732493at2759"/>
<evidence type="ECO:0000313" key="2">
    <source>
        <dbReference type="EMBL" id="GFQ71926.1"/>
    </source>
</evidence>
<dbReference type="Proteomes" id="UP000887116">
    <property type="component" value="Unassembled WGS sequence"/>
</dbReference>
<evidence type="ECO:0000313" key="3">
    <source>
        <dbReference type="Proteomes" id="UP000887116"/>
    </source>
</evidence>
<dbReference type="AlphaFoldDB" id="A0A8X6KFZ2"/>